<feature type="region of interest" description="Disordered" evidence="2">
    <location>
        <begin position="554"/>
        <end position="575"/>
    </location>
</feature>
<dbReference type="OrthoDB" id="10249988at2759"/>
<accession>A0A317XVK1</accession>
<feature type="domain" description="Rab-GAP TBC" evidence="3">
    <location>
        <begin position="39"/>
        <end position="397"/>
    </location>
</feature>
<feature type="non-terminal residue" evidence="4">
    <location>
        <position position="711"/>
    </location>
</feature>
<feature type="region of interest" description="Disordered" evidence="2">
    <location>
        <begin position="483"/>
        <end position="506"/>
    </location>
</feature>
<feature type="compositionally biased region" description="Basic and acidic residues" evidence="2">
    <location>
        <begin position="120"/>
        <end position="136"/>
    </location>
</feature>
<dbReference type="InterPro" id="IPR035969">
    <property type="entry name" value="Rab-GAP_TBC_sf"/>
</dbReference>
<feature type="region of interest" description="Disordered" evidence="2">
    <location>
        <begin position="441"/>
        <end position="463"/>
    </location>
</feature>
<dbReference type="STRING" id="1882483.A0A317XVK1"/>
<evidence type="ECO:0000313" key="5">
    <source>
        <dbReference type="Proteomes" id="UP000246740"/>
    </source>
</evidence>
<feature type="compositionally biased region" description="Polar residues" evidence="2">
    <location>
        <begin position="60"/>
        <end position="87"/>
    </location>
</feature>
<protein>
    <recommendedName>
        <fullName evidence="3">Rab-GAP TBC domain-containing protein</fullName>
    </recommendedName>
</protein>
<reference evidence="4 5" key="1">
    <citation type="journal article" date="2018" name="Mol. Biol. Evol.">
        <title>Broad Genomic Sampling Reveals a Smut Pathogenic Ancestry of the Fungal Clade Ustilaginomycotina.</title>
        <authorList>
            <person name="Kijpornyongpan T."/>
            <person name="Mondo S.J."/>
            <person name="Barry K."/>
            <person name="Sandor L."/>
            <person name="Lee J."/>
            <person name="Lipzen A."/>
            <person name="Pangilinan J."/>
            <person name="LaButti K."/>
            <person name="Hainaut M."/>
            <person name="Henrissat B."/>
            <person name="Grigoriev I.V."/>
            <person name="Spatafora J.W."/>
            <person name="Aime M.C."/>
        </authorList>
    </citation>
    <scope>NUCLEOTIDE SEQUENCE [LARGE SCALE GENOMIC DNA]</scope>
    <source>
        <strain evidence="4 5">MCA 3645</strain>
    </source>
</reference>
<sequence length="711" mass="75972">MTVQGVSVVDSALASLSPSLSQRRKELQRQAVAPNGFRGAAPLDRAQRWLELLGVDSRALSQTGEDSAPLTRSSVSSTPARTTSESQRAAASEPLLSAAAAKIPIDKDGWQVASPELLSEEHDSLASSQHADDDGWKTVSTKRTRRATASSHQSNTATSHDGDSKQSPGKAEKPALASASSKRKRKGRKRATGADQENEDIDARSAVQDTCESLHRDHEQVDKDIQRSFVGPAFARMFSTIHSPTHDPDSEAAGHTDLKTLRRRQLSDLVLSTLGKHPSLSYFQGYHDILTVLLLTLAPELPGDAVGETDALLRSAAERLSLHLIRDSMTNDLQPIMGQLKILRNLLRACDAQMAELSERASALPFFALPWLLTLFTHDLEDIAVSQRVMDFLLAYGPASAIYLCAAVILAKKDDIVSQDPDDLEDPSMLHLLLSKLPKIASDQPDSSAEPPEQPVKGGSVDESAIYTDPDVELPSLASDRALASELSSRASTPPPSLKRKDARPGIPIHALLEKAVELMKRHPLTSDNIGADRIMGPQSTLFTWSRLFDEPPSSRASTTADMIAPSSTDNGSSTNTVVSNSVDWTQQNDAAASILRGPVSAIVKDPHPDPPSMDDDDAFATIDEKQPGPFRGKLRRSAASSQTAVLAVVGISGLLVAALYAQSGNLAAFGGGAGGLTRSFSSASSSSTTAEAKQVLTLIVSLLSQWGRVV</sequence>
<dbReference type="GO" id="GO:0005096">
    <property type="term" value="F:GTPase activator activity"/>
    <property type="evidence" value="ECO:0007669"/>
    <property type="project" value="UniProtKB-KW"/>
</dbReference>
<dbReference type="EMBL" id="KZ819189">
    <property type="protein sequence ID" value="PWZ01843.1"/>
    <property type="molecule type" value="Genomic_DNA"/>
</dbReference>
<dbReference type="InParanoid" id="A0A317XVK1"/>
<feature type="compositionally biased region" description="Basic residues" evidence="2">
    <location>
        <begin position="181"/>
        <end position="191"/>
    </location>
</feature>
<dbReference type="SUPFAM" id="SSF47923">
    <property type="entry name" value="Ypt/Rab-GAP domain of gyp1p"/>
    <property type="match status" value="2"/>
</dbReference>
<feature type="region of interest" description="Disordered" evidence="2">
    <location>
        <begin position="60"/>
        <end position="93"/>
    </location>
</feature>
<gene>
    <name evidence="4" type="ORF">BCV70DRAFT_171162</name>
</gene>
<organism evidence="4 5">
    <name type="scientific">Testicularia cyperi</name>
    <dbReference type="NCBI Taxonomy" id="1882483"/>
    <lineage>
        <taxon>Eukaryota</taxon>
        <taxon>Fungi</taxon>
        <taxon>Dikarya</taxon>
        <taxon>Basidiomycota</taxon>
        <taxon>Ustilaginomycotina</taxon>
        <taxon>Ustilaginomycetes</taxon>
        <taxon>Ustilaginales</taxon>
        <taxon>Anthracoideaceae</taxon>
        <taxon>Testicularia</taxon>
    </lineage>
</organism>
<keyword evidence="5" id="KW-1185">Reference proteome</keyword>
<proteinExistence type="predicted"/>
<dbReference type="PROSITE" id="PS50086">
    <property type="entry name" value="TBC_RABGAP"/>
    <property type="match status" value="1"/>
</dbReference>
<dbReference type="SMART" id="SM00164">
    <property type="entry name" value="TBC"/>
    <property type="match status" value="1"/>
</dbReference>
<feature type="compositionally biased region" description="Polar residues" evidence="2">
    <location>
        <begin position="147"/>
        <end position="159"/>
    </location>
</feature>
<evidence type="ECO:0000256" key="2">
    <source>
        <dbReference type="SAM" id="MobiDB-lite"/>
    </source>
</evidence>
<evidence type="ECO:0000313" key="4">
    <source>
        <dbReference type="EMBL" id="PWZ01843.1"/>
    </source>
</evidence>
<dbReference type="Gene3D" id="1.10.8.1310">
    <property type="match status" value="1"/>
</dbReference>
<dbReference type="Pfam" id="PF00566">
    <property type="entry name" value="RabGAP-TBC"/>
    <property type="match status" value="1"/>
</dbReference>
<feature type="compositionally biased region" description="Low complexity" evidence="2">
    <location>
        <begin position="483"/>
        <end position="492"/>
    </location>
</feature>
<feature type="compositionally biased region" description="Basic and acidic residues" evidence="2">
    <location>
        <begin position="212"/>
        <end position="223"/>
    </location>
</feature>
<dbReference type="AlphaFoldDB" id="A0A317XVK1"/>
<dbReference type="Gene3D" id="1.10.472.80">
    <property type="entry name" value="Ypt/Rab-GAP domain of gyp1p, domain 3"/>
    <property type="match status" value="1"/>
</dbReference>
<evidence type="ECO:0000256" key="1">
    <source>
        <dbReference type="ARBA" id="ARBA00022468"/>
    </source>
</evidence>
<keyword evidence="1" id="KW-0343">GTPase activation</keyword>
<dbReference type="Proteomes" id="UP000246740">
    <property type="component" value="Unassembled WGS sequence"/>
</dbReference>
<name>A0A317XVK1_9BASI</name>
<dbReference type="PANTHER" id="PTHR20913:SF7">
    <property type="entry name" value="RE60063P"/>
    <property type="match status" value="1"/>
</dbReference>
<dbReference type="InterPro" id="IPR000195">
    <property type="entry name" value="Rab-GAP-TBC_dom"/>
</dbReference>
<dbReference type="PANTHER" id="PTHR20913">
    <property type="entry name" value="TBC1 DOMAIN FAMILY MEMBER 20/GTPASE"/>
    <property type="match status" value="1"/>
</dbReference>
<dbReference type="InterPro" id="IPR045913">
    <property type="entry name" value="TBC20/Gyp8-like"/>
</dbReference>
<feature type="region of interest" description="Disordered" evidence="2">
    <location>
        <begin position="120"/>
        <end position="223"/>
    </location>
</feature>
<dbReference type="GO" id="GO:0005789">
    <property type="term" value="C:endoplasmic reticulum membrane"/>
    <property type="evidence" value="ECO:0007669"/>
    <property type="project" value="TreeGrafter"/>
</dbReference>
<dbReference type="GO" id="GO:0006888">
    <property type="term" value="P:endoplasmic reticulum to Golgi vesicle-mediated transport"/>
    <property type="evidence" value="ECO:0007669"/>
    <property type="project" value="TreeGrafter"/>
</dbReference>
<evidence type="ECO:0000259" key="3">
    <source>
        <dbReference type="PROSITE" id="PS50086"/>
    </source>
</evidence>